<feature type="transmembrane region" description="Helical" evidence="1">
    <location>
        <begin position="183"/>
        <end position="200"/>
    </location>
</feature>
<dbReference type="PANTHER" id="PTHR19353:SF19">
    <property type="entry name" value="DELTA(5) FATTY ACID DESATURASE C-RELATED"/>
    <property type="match status" value="1"/>
</dbReference>
<dbReference type="InterPro" id="IPR005804">
    <property type="entry name" value="FA_desaturase_dom"/>
</dbReference>
<dbReference type="PANTHER" id="PTHR19353">
    <property type="entry name" value="FATTY ACID DESATURASE 2"/>
    <property type="match status" value="1"/>
</dbReference>
<dbReference type="RefSeq" id="WP_149754556.1">
    <property type="nucleotide sequence ID" value="NZ_FOMS01000002.1"/>
</dbReference>
<dbReference type="AlphaFoldDB" id="A0A1I1U4H0"/>
<protein>
    <submittedName>
        <fullName evidence="3">Fatty acid desaturase</fullName>
    </submittedName>
</protein>
<dbReference type="GO" id="GO:0008610">
    <property type="term" value="P:lipid biosynthetic process"/>
    <property type="evidence" value="ECO:0007669"/>
    <property type="project" value="UniProtKB-ARBA"/>
</dbReference>
<dbReference type="GO" id="GO:0016020">
    <property type="term" value="C:membrane"/>
    <property type="evidence" value="ECO:0007669"/>
    <property type="project" value="TreeGrafter"/>
</dbReference>
<feature type="transmembrane region" description="Helical" evidence="1">
    <location>
        <begin position="23"/>
        <end position="45"/>
    </location>
</feature>
<dbReference type="EMBL" id="FOMS01000002">
    <property type="protein sequence ID" value="SFD65595.1"/>
    <property type="molecule type" value="Genomic_DNA"/>
</dbReference>
<keyword evidence="1" id="KW-0472">Membrane</keyword>
<keyword evidence="4" id="KW-1185">Reference proteome</keyword>
<dbReference type="Pfam" id="PF00487">
    <property type="entry name" value="FA_desaturase"/>
    <property type="match status" value="1"/>
</dbReference>
<dbReference type="CDD" id="cd03510">
    <property type="entry name" value="Rhizobitoxine-FADS-like"/>
    <property type="match status" value="1"/>
</dbReference>
<keyword evidence="1" id="KW-1133">Transmembrane helix</keyword>
<gene>
    <name evidence="3" type="ORF">SAMN04515678_102144</name>
</gene>
<evidence type="ECO:0000313" key="3">
    <source>
        <dbReference type="EMBL" id="SFD65595.1"/>
    </source>
</evidence>
<sequence>MTPGKAFLTSEEIRALSGRSDAWGYWLIAHCWGLIFGAAALFALWPNPLTFILAVLVIGSRQLGLAILMHEAAHNALFRTKRLNEFAGEWLCGRPIIADLPEYRHYHLTHHRYTQTDRDPDLKLSKPFPTTRASLRRKLIRDLTGQTGIKQRAQQIMFAFKMAGEVEGEPSSQDLAQAFSGPVLGRAIVANAVLFALFWAVTGAWWGWLAFWVLPLLTWFQAVLRIRNIAEHGAVEFSDDPLRNTRTTRANWLERLLVAPYWVNYHLEHHLVMHVPAHNLPRLHRLMIDKGHGDRMTVAGNYLDVLRAASSKPAGRSAA</sequence>
<feature type="domain" description="Fatty acid desaturase" evidence="2">
    <location>
        <begin position="48"/>
        <end position="289"/>
    </location>
</feature>
<feature type="transmembrane region" description="Helical" evidence="1">
    <location>
        <begin position="51"/>
        <end position="73"/>
    </location>
</feature>
<reference evidence="3 4" key="1">
    <citation type="submission" date="2016-10" db="EMBL/GenBank/DDBJ databases">
        <authorList>
            <person name="Varghese N."/>
            <person name="Submissions S."/>
        </authorList>
    </citation>
    <scope>NUCLEOTIDE SEQUENCE [LARGE SCALE GENOMIC DNA]</scope>
    <source>
        <strain evidence="4">YIM D21,KCTC 23444,ACCC 10710</strain>
    </source>
</reference>
<accession>A0A1I1U4H0</accession>
<evidence type="ECO:0000313" key="4">
    <source>
        <dbReference type="Proteomes" id="UP000325289"/>
    </source>
</evidence>
<name>A0A1I1U4H0_9RHOB</name>
<organism evidence="3 4">
    <name type="scientific">Roseivivax sediminis</name>
    <dbReference type="NCBI Taxonomy" id="936889"/>
    <lineage>
        <taxon>Bacteria</taxon>
        <taxon>Pseudomonadati</taxon>
        <taxon>Pseudomonadota</taxon>
        <taxon>Alphaproteobacteria</taxon>
        <taxon>Rhodobacterales</taxon>
        <taxon>Roseobacteraceae</taxon>
        <taxon>Roseivivax</taxon>
    </lineage>
</organism>
<keyword evidence="1" id="KW-0812">Transmembrane</keyword>
<dbReference type="InterPro" id="IPR012171">
    <property type="entry name" value="Fatty_acid_desaturase"/>
</dbReference>
<proteinExistence type="predicted"/>
<evidence type="ECO:0000259" key="2">
    <source>
        <dbReference type="Pfam" id="PF00487"/>
    </source>
</evidence>
<dbReference type="GO" id="GO:0016717">
    <property type="term" value="F:oxidoreductase activity, acting on paired donors, with oxidation of a pair of donors resulting in the reduction of molecular oxygen to two molecules of water"/>
    <property type="evidence" value="ECO:0007669"/>
    <property type="project" value="TreeGrafter"/>
</dbReference>
<evidence type="ECO:0000256" key="1">
    <source>
        <dbReference type="SAM" id="Phobius"/>
    </source>
</evidence>
<dbReference type="Proteomes" id="UP000325289">
    <property type="component" value="Unassembled WGS sequence"/>
</dbReference>
<dbReference type="OrthoDB" id="9792534at2"/>